<evidence type="ECO:0000256" key="4">
    <source>
        <dbReference type="ARBA" id="ARBA00022692"/>
    </source>
</evidence>
<name>A0A2K9LMZ4_9GAMM</name>
<feature type="transmembrane region" description="Helical" evidence="7">
    <location>
        <begin position="439"/>
        <end position="458"/>
    </location>
</feature>
<evidence type="ECO:0000313" key="9">
    <source>
        <dbReference type="Proteomes" id="UP000235116"/>
    </source>
</evidence>
<feature type="transmembrane region" description="Helical" evidence="7">
    <location>
        <begin position="111"/>
        <end position="132"/>
    </location>
</feature>
<keyword evidence="4 7" id="KW-0812">Transmembrane</keyword>
<dbReference type="Proteomes" id="UP000235116">
    <property type="component" value="Chromosome"/>
</dbReference>
<dbReference type="AlphaFoldDB" id="A0A2K9LMZ4"/>
<feature type="transmembrane region" description="Helical" evidence="7">
    <location>
        <begin position="76"/>
        <end position="99"/>
    </location>
</feature>
<evidence type="ECO:0000256" key="7">
    <source>
        <dbReference type="SAM" id="Phobius"/>
    </source>
</evidence>
<evidence type="ECO:0000256" key="2">
    <source>
        <dbReference type="ARBA" id="ARBA00007430"/>
    </source>
</evidence>
<accession>A0A2K9LMZ4</accession>
<dbReference type="EMBL" id="CP022684">
    <property type="protein sequence ID" value="AUM13607.1"/>
    <property type="molecule type" value="Genomic_DNA"/>
</dbReference>
<keyword evidence="9" id="KW-1185">Reference proteome</keyword>
<dbReference type="PANTHER" id="PTHR30250">
    <property type="entry name" value="PST FAMILY PREDICTED COLANIC ACID TRANSPORTER"/>
    <property type="match status" value="1"/>
</dbReference>
<feature type="transmembrane region" description="Helical" evidence="7">
    <location>
        <begin position="12"/>
        <end position="33"/>
    </location>
</feature>
<dbReference type="InterPro" id="IPR050833">
    <property type="entry name" value="Poly_Biosynth_Transport"/>
</dbReference>
<evidence type="ECO:0000313" key="8">
    <source>
        <dbReference type="EMBL" id="AUM13607.1"/>
    </source>
</evidence>
<protein>
    <submittedName>
        <fullName evidence="8">Uncharacterized protein</fullName>
    </submittedName>
</protein>
<evidence type="ECO:0000256" key="5">
    <source>
        <dbReference type="ARBA" id="ARBA00022989"/>
    </source>
</evidence>
<dbReference type="PANTHER" id="PTHR30250:SF10">
    <property type="entry name" value="LIPOPOLYSACCHARIDE BIOSYNTHESIS PROTEIN WZXC"/>
    <property type="match status" value="1"/>
</dbReference>
<dbReference type="CDD" id="cd13127">
    <property type="entry name" value="MATE_tuaB_like"/>
    <property type="match status" value="1"/>
</dbReference>
<gene>
    <name evidence="8" type="ORF">Kalk_14775</name>
</gene>
<feature type="transmembrane region" description="Helical" evidence="7">
    <location>
        <begin position="376"/>
        <end position="399"/>
    </location>
</feature>
<dbReference type="GO" id="GO:0005886">
    <property type="term" value="C:plasma membrane"/>
    <property type="evidence" value="ECO:0007669"/>
    <property type="project" value="UniProtKB-SubCell"/>
</dbReference>
<proteinExistence type="inferred from homology"/>
<evidence type="ECO:0000256" key="1">
    <source>
        <dbReference type="ARBA" id="ARBA00004651"/>
    </source>
</evidence>
<evidence type="ECO:0000256" key="3">
    <source>
        <dbReference type="ARBA" id="ARBA00022475"/>
    </source>
</evidence>
<feature type="transmembrane region" description="Helical" evidence="7">
    <location>
        <begin position="317"/>
        <end position="338"/>
    </location>
</feature>
<evidence type="ECO:0000256" key="6">
    <source>
        <dbReference type="ARBA" id="ARBA00023136"/>
    </source>
</evidence>
<dbReference type="KEGG" id="kak:Kalk_14775"/>
<comment type="subcellular location">
    <subcellularLocation>
        <location evidence="1">Cell membrane</location>
        <topology evidence="1">Multi-pass membrane protein</topology>
    </subcellularLocation>
</comment>
<feature type="transmembrane region" description="Helical" evidence="7">
    <location>
        <begin position="280"/>
        <end position="311"/>
    </location>
</feature>
<feature type="transmembrane region" description="Helical" evidence="7">
    <location>
        <begin position="39"/>
        <end position="64"/>
    </location>
</feature>
<keyword evidence="3" id="KW-1003">Cell membrane</keyword>
<sequence length="485" mass="53170">MSEMRQAIFYSMLNKYSLQVISFISIAILARLLTPEEVGVFAVATSLAFVATSLRTFGVGEYLVRERSIDRQKVKTVVGVMVIMSWTLGLIFMVASPWIGDFYGQPDLGDLICIIAVPFFVAPFSTIPFSLLARSMKFDSILKIELAGCLVRNGVSIGLVLYDFSYYGLAWGTLAGVLMEFAMITLYRPAEMSWIPSFRNLGKVFSAGMQISLSNLFLLSSQNSNDLILGRLSTMNNVGIYSRGLGLILFLNDVVVKAVGPVALPHLAKVKREGGDVAEAYLNAVGLVGAVALPLFAVVSLSSLAMITALFGDQWAFSAQLSSILAIWIMFQSMHCFAKQALLTAGQERLFLVKELQSLVVKVGFIVAAVPYGLTWVAWAVALSGLIDFLVVSYLLKLALDIRFWPMLKHFFPNMLVAAACWTVLRLAGMVIPLDQMNAWLSLLITGALMVPVWLVSLRLTGNSLWPFVVSVFQHLGDKVRGSRG</sequence>
<keyword evidence="6 7" id="KW-0472">Membrane</keyword>
<feature type="transmembrane region" description="Helical" evidence="7">
    <location>
        <begin position="411"/>
        <end position="433"/>
    </location>
</feature>
<reference evidence="9" key="1">
    <citation type="submission" date="2017-08" db="EMBL/GenBank/DDBJ databases">
        <title>Direct submision.</title>
        <authorList>
            <person name="Kim S.-J."/>
            <person name="Rhee S.-K."/>
        </authorList>
    </citation>
    <scope>NUCLEOTIDE SEQUENCE [LARGE SCALE GENOMIC DNA]</scope>
    <source>
        <strain evidence="9">GI5</strain>
    </source>
</reference>
<comment type="similarity">
    <text evidence="2">Belongs to the polysaccharide synthase family.</text>
</comment>
<feature type="transmembrane region" description="Helical" evidence="7">
    <location>
        <begin position="350"/>
        <end position="370"/>
    </location>
</feature>
<feature type="transmembrane region" description="Helical" evidence="7">
    <location>
        <begin position="168"/>
        <end position="188"/>
    </location>
</feature>
<feature type="transmembrane region" description="Helical" evidence="7">
    <location>
        <begin position="240"/>
        <end position="259"/>
    </location>
</feature>
<dbReference type="Pfam" id="PF13440">
    <property type="entry name" value="Polysacc_synt_3"/>
    <property type="match status" value="1"/>
</dbReference>
<organism evidence="8 9">
    <name type="scientific">Ketobacter alkanivorans</name>
    <dbReference type="NCBI Taxonomy" id="1917421"/>
    <lineage>
        <taxon>Bacteria</taxon>
        <taxon>Pseudomonadati</taxon>
        <taxon>Pseudomonadota</taxon>
        <taxon>Gammaproteobacteria</taxon>
        <taxon>Pseudomonadales</taxon>
        <taxon>Ketobacteraceae</taxon>
        <taxon>Ketobacter</taxon>
    </lineage>
</organism>
<keyword evidence="5 7" id="KW-1133">Transmembrane helix</keyword>